<proteinExistence type="predicted"/>
<dbReference type="AlphaFoldDB" id="A0A5B7KK82"/>
<evidence type="ECO:0000313" key="2">
    <source>
        <dbReference type="Proteomes" id="UP000324222"/>
    </source>
</evidence>
<dbReference type="EMBL" id="VSRR010147577">
    <property type="protein sequence ID" value="MPD05748.1"/>
    <property type="molecule type" value="Genomic_DNA"/>
</dbReference>
<reference evidence="1 2" key="1">
    <citation type="submission" date="2019-05" db="EMBL/GenBank/DDBJ databases">
        <title>Another draft genome of Portunus trituberculatus and its Hox gene families provides insights of decapod evolution.</title>
        <authorList>
            <person name="Jeong J.-H."/>
            <person name="Song I."/>
            <person name="Kim S."/>
            <person name="Choi T."/>
            <person name="Kim D."/>
            <person name="Ryu S."/>
            <person name="Kim W."/>
        </authorList>
    </citation>
    <scope>NUCLEOTIDE SEQUENCE [LARGE SCALE GENOMIC DNA]</scope>
    <source>
        <tissue evidence="1">Muscle</tissue>
    </source>
</reference>
<comment type="caution">
    <text evidence="1">The sequence shown here is derived from an EMBL/GenBank/DDBJ whole genome shotgun (WGS) entry which is preliminary data.</text>
</comment>
<organism evidence="1 2">
    <name type="scientific">Portunus trituberculatus</name>
    <name type="common">Swimming crab</name>
    <name type="synonym">Neptunus trituberculatus</name>
    <dbReference type="NCBI Taxonomy" id="210409"/>
    <lineage>
        <taxon>Eukaryota</taxon>
        <taxon>Metazoa</taxon>
        <taxon>Ecdysozoa</taxon>
        <taxon>Arthropoda</taxon>
        <taxon>Crustacea</taxon>
        <taxon>Multicrustacea</taxon>
        <taxon>Malacostraca</taxon>
        <taxon>Eumalacostraca</taxon>
        <taxon>Eucarida</taxon>
        <taxon>Decapoda</taxon>
        <taxon>Pleocyemata</taxon>
        <taxon>Brachyura</taxon>
        <taxon>Eubrachyura</taxon>
        <taxon>Portunoidea</taxon>
        <taxon>Portunidae</taxon>
        <taxon>Portuninae</taxon>
        <taxon>Portunus</taxon>
    </lineage>
</organism>
<keyword evidence="2" id="KW-1185">Reference proteome</keyword>
<gene>
    <name evidence="1" type="ORF">E2C01_101510</name>
</gene>
<dbReference type="Proteomes" id="UP000324222">
    <property type="component" value="Unassembled WGS sequence"/>
</dbReference>
<evidence type="ECO:0000313" key="1">
    <source>
        <dbReference type="EMBL" id="MPD05748.1"/>
    </source>
</evidence>
<sequence length="65" mass="7873">MALQESSIFLKQMLDPHCVSCLWLSTNTWKQTAPLQKTDLWKKLHWLLRLVDFTWIIFNILKRLM</sequence>
<accession>A0A5B7KK82</accession>
<name>A0A5B7KK82_PORTR</name>
<protein>
    <submittedName>
        <fullName evidence="1">Uncharacterized protein</fullName>
    </submittedName>
</protein>